<name>U1MU03_9EURY</name>
<evidence type="ECO:0000313" key="1">
    <source>
        <dbReference type="EMBL" id="ERG93779.1"/>
    </source>
</evidence>
<reference evidence="1 2" key="1">
    <citation type="journal article" date="2013" name="PLoS ONE">
        <title>Assembly-driven community genomics of a hypersaline microbial ecosystem.</title>
        <authorList>
            <person name="Podell S."/>
            <person name="Ugalde J.A."/>
            <person name="Narasingarao P."/>
            <person name="Banfield J.F."/>
            <person name="Heidelberg K.B."/>
            <person name="Allen E.E."/>
        </authorList>
    </citation>
    <scope>NUCLEOTIDE SEQUENCE [LARGE SCALE GENOMIC DNA]</scope>
    <source>
        <strain evidence="2">J07HQW2</strain>
    </source>
</reference>
<gene>
    <name evidence="1" type="ORF">J07HQW2_00213</name>
</gene>
<accession>U1MU03</accession>
<organism evidence="1 2">
    <name type="scientific">Haloquadratum walsbyi J07HQW2</name>
    <dbReference type="NCBI Taxonomy" id="1238425"/>
    <lineage>
        <taxon>Archaea</taxon>
        <taxon>Methanobacteriati</taxon>
        <taxon>Methanobacteriota</taxon>
        <taxon>Stenosarchaea group</taxon>
        <taxon>Halobacteria</taxon>
        <taxon>Halobacteriales</taxon>
        <taxon>Haloferacaceae</taxon>
        <taxon>Haloquadratum</taxon>
    </lineage>
</organism>
<dbReference type="Proteomes" id="UP000030710">
    <property type="component" value="Unassembled WGS sequence"/>
</dbReference>
<evidence type="ECO:0000313" key="2">
    <source>
        <dbReference type="Proteomes" id="UP000030710"/>
    </source>
</evidence>
<protein>
    <submittedName>
        <fullName evidence="1">Uncharacterized protein</fullName>
    </submittedName>
</protein>
<dbReference type="HOGENOM" id="CLU_3075276_0_0_2"/>
<proteinExistence type="predicted"/>
<dbReference type="AlphaFoldDB" id="U1MU03"/>
<sequence length="52" mass="5931">MLKILILIFSRERRGHAGDYGPPLSRAILYSIVVAQLKNTIWVDEVMRTSDS</sequence>
<dbReference type="EMBL" id="KE356561">
    <property type="protein sequence ID" value="ERG93779.1"/>
    <property type="molecule type" value="Genomic_DNA"/>
</dbReference>